<protein>
    <submittedName>
        <fullName evidence="1 2">Uncharacterized protein</fullName>
    </submittedName>
</protein>
<dbReference type="InParanoid" id="A0A2K2DPF7"/>
<reference evidence="1 2" key="1">
    <citation type="journal article" date="2010" name="Nature">
        <title>Genome sequencing and analysis of the model grass Brachypodium distachyon.</title>
        <authorList>
            <consortium name="International Brachypodium Initiative"/>
        </authorList>
    </citation>
    <scope>NUCLEOTIDE SEQUENCE [LARGE SCALE GENOMIC DNA]</scope>
    <source>
        <strain evidence="1 2">Bd21</strain>
    </source>
</reference>
<name>A0A2K2DPF7_BRADI</name>
<sequence length="96" mass="10911">MASGSYSAASSYKAQLYGSFGCPTIWDDILLGRNKKDKRDLSGRLVYTWWGIWKERNRRILKGAAMTALQVAHFIWENFRGRGGSCLFPFIGESQD</sequence>
<dbReference type="OrthoDB" id="684339at2759"/>
<gene>
    <name evidence="1" type="ORF">BRADI_1g45196v3</name>
</gene>
<evidence type="ECO:0000313" key="1">
    <source>
        <dbReference type="EMBL" id="PNT76166.1"/>
    </source>
</evidence>
<reference evidence="2" key="3">
    <citation type="submission" date="2018-08" db="UniProtKB">
        <authorList>
            <consortium name="EnsemblPlants"/>
        </authorList>
    </citation>
    <scope>IDENTIFICATION</scope>
    <source>
        <strain evidence="2">cv. Bd21</strain>
    </source>
</reference>
<evidence type="ECO:0000313" key="2">
    <source>
        <dbReference type="EnsemblPlants" id="PNT76166"/>
    </source>
</evidence>
<dbReference type="AlphaFoldDB" id="A0A2K2DPF7"/>
<dbReference type="Proteomes" id="UP000008810">
    <property type="component" value="Chromosome 1"/>
</dbReference>
<organism evidence="1">
    <name type="scientific">Brachypodium distachyon</name>
    <name type="common">Purple false brome</name>
    <name type="synonym">Trachynia distachya</name>
    <dbReference type="NCBI Taxonomy" id="15368"/>
    <lineage>
        <taxon>Eukaryota</taxon>
        <taxon>Viridiplantae</taxon>
        <taxon>Streptophyta</taxon>
        <taxon>Embryophyta</taxon>
        <taxon>Tracheophyta</taxon>
        <taxon>Spermatophyta</taxon>
        <taxon>Magnoliopsida</taxon>
        <taxon>Liliopsida</taxon>
        <taxon>Poales</taxon>
        <taxon>Poaceae</taxon>
        <taxon>BOP clade</taxon>
        <taxon>Pooideae</taxon>
        <taxon>Stipodae</taxon>
        <taxon>Brachypodieae</taxon>
        <taxon>Brachypodium</taxon>
    </lineage>
</organism>
<dbReference type="Gramene" id="PNT76166">
    <property type="protein sequence ID" value="PNT76166"/>
    <property type="gene ID" value="BRADI_1g45196v3"/>
</dbReference>
<accession>A0A2K2DPF7</accession>
<dbReference type="EMBL" id="CM000880">
    <property type="protein sequence ID" value="PNT76166.1"/>
    <property type="molecule type" value="Genomic_DNA"/>
</dbReference>
<keyword evidence="3" id="KW-1185">Reference proteome</keyword>
<reference evidence="1" key="2">
    <citation type="submission" date="2017-06" db="EMBL/GenBank/DDBJ databases">
        <title>WGS assembly of Brachypodium distachyon.</title>
        <authorList>
            <consortium name="The International Brachypodium Initiative"/>
            <person name="Lucas S."/>
            <person name="Harmon-Smith M."/>
            <person name="Lail K."/>
            <person name="Tice H."/>
            <person name="Grimwood J."/>
            <person name="Bruce D."/>
            <person name="Barry K."/>
            <person name="Shu S."/>
            <person name="Lindquist E."/>
            <person name="Wang M."/>
            <person name="Pitluck S."/>
            <person name="Vogel J.P."/>
            <person name="Garvin D.F."/>
            <person name="Mockler T.C."/>
            <person name="Schmutz J."/>
            <person name="Rokhsar D."/>
            <person name="Bevan M.W."/>
        </authorList>
    </citation>
    <scope>NUCLEOTIDE SEQUENCE</scope>
    <source>
        <strain evidence="1">Bd21</strain>
    </source>
</reference>
<evidence type="ECO:0000313" key="3">
    <source>
        <dbReference type="Proteomes" id="UP000008810"/>
    </source>
</evidence>
<dbReference type="EnsemblPlants" id="PNT76166">
    <property type="protein sequence ID" value="PNT76166"/>
    <property type="gene ID" value="BRADI_1g45196v3"/>
</dbReference>
<proteinExistence type="predicted"/>